<comment type="caution">
    <text evidence="5">The sequence shown here is derived from an EMBL/GenBank/DDBJ whole genome shotgun (WGS) entry which is preliminary data.</text>
</comment>
<dbReference type="GO" id="GO:0051536">
    <property type="term" value="F:iron-sulfur cluster binding"/>
    <property type="evidence" value="ECO:0007669"/>
    <property type="project" value="UniProtKB-KW"/>
</dbReference>
<dbReference type="GO" id="GO:0046872">
    <property type="term" value="F:metal ion binding"/>
    <property type="evidence" value="ECO:0007669"/>
    <property type="project" value="UniProtKB-KW"/>
</dbReference>
<protein>
    <submittedName>
        <fullName evidence="5">4Fe-4S binding protein</fullName>
    </submittedName>
</protein>
<evidence type="ECO:0000256" key="3">
    <source>
        <dbReference type="ARBA" id="ARBA00023014"/>
    </source>
</evidence>
<reference evidence="5" key="2">
    <citation type="journal article" date="2021" name="PeerJ">
        <title>Extensive microbial diversity within the chicken gut microbiome revealed by metagenomics and culture.</title>
        <authorList>
            <person name="Gilroy R."/>
            <person name="Ravi A."/>
            <person name="Getino M."/>
            <person name="Pursley I."/>
            <person name="Horton D.L."/>
            <person name="Alikhan N.F."/>
            <person name="Baker D."/>
            <person name="Gharbi K."/>
            <person name="Hall N."/>
            <person name="Watson M."/>
            <person name="Adriaenssens E.M."/>
            <person name="Foster-Nyarko E."/>
            <person name="Jarju S."/>
            <person name="Secka A."/>
            <person name="Antonio M."/>
            <person name="Oren A."/>
            <person name="Chaudhuri R.R."/>
            <person name="La Ragione R."/>
            <person name="Hildebrand F."/>
            <person name="Pallen M.J."/>
        </authorList>
    </citation>
    <scope>NUCLEOTIDE SEQUENCE</scope>
    <source>
        <strain evidence="5">CHK158-818</strain>
    </source>
</reference>
<keyword evidence="3" id="KW-0411">Iron-sulfur</keyword>
<sequence length="60" mass="6697">MHYFIDPAVCPQNHVCPLIAICPVNAIHQNKDGLPVIDDEKCIRCGKCAKRCPMHAVVNR</sequence>
<reference evidence="5" key="1">
    <citation type="submission" date="2020-10" db="EMBL/GenBank/DDBJ databases">
        <authorList>
            <person name="Gilroy R."/>
        </authorList>
    </citation>
    <scope>NUCLEOTIDE SEQUENCE</scope>
    <source>
        <strain evidence="5">CHK158-818</strain>
    </source>
</reference>
<dbReference type="Pfam" id="PF00037">
    <property type="entry name" value="Fer4"/>
    <property type="match status" value="1"/>
</dbReference>
<dbReference type="PROSITE" id="PS51379">
    <property type="entry name" value="4FE4S_FER_2"/>
    <property type="match status" value="1"/>
</dbReference>
<gene>
    <name evidence="5" type="ORF">IAB03_00900</name>
</gene>
<dbReference type="EMBL" id="DVNA01000018">
    <property type="protein sequence ID" value="HIU54347.1"/>
    <property type="molecule type" value="Genomic_DNA"/>
</dbReference>
<dbReference type="InterPro" id="IPR017896">
    <property type="entry name" value="4Fe4S_Fe-S-bd"/>
</dbReference>
<dbReference type="AlphaFoldDB" id="A0A9D1M690"/>
<dbReference type="PROSITE" id="PS00198">
    <property type="entry name" value="4FE4S_FER_1"/>
    <property type="match status" value="1"/>
</dbReference>
<evidence type="ECO:0000313" key="6">
    <source>
        <dbReference type="Proteomes" id="UP000824112"/>
    </source>
</evidence>
<keyword evidence="2" id="KW-0408">Iron</keyword>
<evidence type="ECO:0000313" key="5">
    <source>
        <dbReference type="EMBL" id="HIU54347.1"/>
    </source>
</evidence>
<dbReference type="Proteomes" id="UP000824112">
    <property type="component" value="Unassembled WGS sequence"/>
</dbReference>
<organism evidence="5 6">
    <name type="scientific">Candidatus Gallibacteroides avistercoris</name>
    <dbReference type="NCBI Taxonomy" id="2840833"/>
    <lineage>
        <taxon>Bacteria</taxon>
        <taxon>Pseudomonadati</taxon>
        <taxon>Bacteroidota</taxon>
        <taxon>Bacteroidia</taxon>
        <taxon>Bacteroidales</taxon>
        <taxon>Bacteroidaceae</taxon>
        <taxon>Bacteroidaceae incertae sedis</taxon>
        <taxon>Candidatus Gallibacteroides</taxon>
    </lineage>
</organism>
<feature type="domain" description="4Fe-4S ferredoxin-type" evidence="4">
    <location>
        <begin position="33"/>
        <end position="60"/>
    </location>
</feature>
<name>A0A9D1M690_9BACT</name>
<evidence type="ECO:0000256" key="1">
    <source>
        <dbReference type="ARBA" id="ARBA00022723"/>
    </source>
</evidence>
<dbReference type="SUPFAM" id="SSF54862">
    <property type="entry name" value="4Fe-4S ferredoxins"/>
    <property type="match status" value="1"/>
</dbReference>
<proteinExistence type="predicted"/>
<evidence type="ECO:0000256" key="2">
    <source>
        <dbReference type="ARBA" id="ARBA00023004"/>
    </source>
</evidence>
<keyword evidence="1" id="KW-0479">Metal-binding</keyword>
<dbReference type="InterPro" id="IPR017900">
    <property type="entry name" value="4Fe4S_Fe_S_CS"/>
</dbReference>
<dbReference type="Gene3D" id="3.30.70.20">
    <property type="match status" value="1"/>
</dbReference>
<evidence type="ECO:0000259" key="4">
    <source>
        <dbReference type="PROSITE" id="PS51379"/>
    </source>
</evidence>
<accession>A0A9D1M690</accession>